<dbReference type="RefSeq" id="WP_009285214.1">
    <property type="nucleotide sequence ID" value="NZ_CAIT01000009.1"/>
</dbReference>
<dbReference type="eggNOG" id="COG5276">
    <property type="taxonomic scope" value="Bacteria"/>
</dbReference>
<evidence type="ECO:0000313" key="3">
    <source>
        <dbReference type="Proteomes" id="UP000009309"/>
    </source>
</evidence>
<sequence>MRPNFLLILLLLPLVCLTACNDTCRETRTYRQYTPVTFTAEQIRNGVKQDAPRALVNPGKIYTKDGYLLINEIKEGIHLIDNRDPTNPRPVAFIHIPGNGDMAIRNNILYVDSYMDLVALDISSLTDIKEVNRVQNVFPNGQFDGGWWSFNQSTSLLSDQRARYVTETVETNCEDGMVTRQNSCPNCMFLDFANRSSSAAPAPNTNGVGGSMARFTLYDNYLYTVGQQDMQLFDIRTPAEPRQGERINLGWGIETVFPYKDKLFIGSTTGMMIYDNTNPAKPVRMSVFQHARVCDPVVVHDNIAYVTLRSGTNCGGNLNQLDVVDIKDLYNPKLLKSYPMQNPHGLGVDFPNLFICEGQSGLKSLDARNALDVKQLEHMSGMNAYDVIPMGTSAGSKHLLMIGKDGLYQYDYTNPQQLRLLSKIAVNRPF</sequence>
<comment type="caution">
    <text evidence="2">The sequence shown here is derived from an EMBL/GenBank/DDBJ whole genome shotgun (WGS) entry which is preliminary data.</text>
</comment>
<proteinExistence type="predicted"/>
<dbReference type="EMBL" id="CAIT01000009">
    <property type="protein sequence ID" value="CCH56649.1"/>
    <property type="molecule type" value="Genomic_DNA"/>
</dbReference>
<dbReference type="STRING" id="1185876.BN8_06029"/>
<evidence type="ECO:0000313" key="2">
    <source>
        <dbReference type="EMBL" id="CCH56649.1"/>
    </source>
</evidence>
<feature type="signal peptide" evidence="1">
    <location>
        <begin position="1"/>
        <end position="21"/>
    </location>
</feature>
<dbReference type="Proteomes" id="UP000009309">
    <property type="component" value="Unassembled WGS sequence"/>
</dbReference>
<name>I2GRX1_9BACT</name>
<evidence type="ECO:0000256" key="1">
    <source>
        <dbReference type="SAM" id="SignalP"/>
    </source>
</evidence>
<dbReference type="AlphaFoldDB" id="I2GRX1"/>
<feature type="chain" id="PRO_5003658712" description="LVIVD repeat-containing protein" evidence="1">
    <location>
        <begin position="22"/>
        <end position="430"/>
    </location>
</feature>
<reference evidence="2 3" key="1">
    <citation type="journal article" date="2012" name="J. Bacteriol.">
        <title>Genome Sequence of the Filamentous Bacterium Fibrisoma limi BUZ 3T.</title>
        <authorList>
            <person name="Filippini M."/>
            <person name="Qi W."/>
            <person name="Jaenicke S."/>
            <person name="Goesmann A."/>
            <person name="Smits T.H."/>
            <person name="Bagheri H.C."/>
        </authorList>
    </citation>
    <scope>NUCLEOTIDE SEQUENCE [LARGE SCALE GENOMIC DNA]</scope>
    <source>
        <strain evidence="3">BUZ 3T</strain>
    </source>
</reference>
<gene>
    <name evidence="2" type="ORF">BN8_06029</name>
</gene>
<organism evidence="2 3">
    <name type="scientific">Fibrisoma limi BUZ 3</name>
    <dbReference type="NCBI Taxonomy" id="1185876"/>
    <lineage>
        <taxon>Bacteria</taxon>
        <taxon>Pseudomonadati</taxon>
        <taxon>Bacteroidota</taxon>
        <taxon>Cytophagia</taxon>
        <taxon>Cytophagales</taxon>
        <taxon>Spirosomataceae</taxon>
        <taxon>Fibrisoma</taxon>
    </lineage>
</organism>
<keyword evidence="1" id="KW-0732">Signal</keyword>
<accession>I2GRX1</accession>
<evidence type="ECO:0008006" key="4">
    <source>
        <dbReference type="Google" id="ProtNLM"/>
    </source>
</evidence>
<protein>
    <recommendedName>
        <fullName evidence="4">LVIVD repeat-containing protein</fullName>
    </recommendedName>
</protein>
<keyword evidence="3" id="KW-1185">Reference proteome</keyword>
<dbReference type="OrthoDB" id="1521841at2"/>